<dbReference type="AlphaFoldDB" id="A0AAV0ZHM0"/>
<gene>
    <name evidence="1" type="ORF">VFH_II075040</name>
</gene>
<reference evidence="1 2" key="1">
    <citation type="submission" date="2023-01" db="EMBL/GenBank/DDBJ databases">
        <authorList>
            <person name="Kreplak J."/>
        </authorList>
    </citation>
    <scope>NUCLEOTIDE SEQUENCE [LARGE SCALE GENOMIC DNA]</scope>
</reference>
<proteinExistence type="predicted"/>
<accession>A0AAV0ZHM0</accession>
<protein>
    <submittedName>
        <fullName evidence="1">Uncharacterized protein</fullName>
    </submittedName>
</protein>
<name>A0AAV0ZHM0_VICFA</name>
<keyword evidence="2" id="KW-1185">Reference proteome</keyword>
<evidence type="ECO:0000313" key="2">
    <source>
        <dbReference type="Proteomes" id="UP001157006"/>
    </source>
</evidence>
<sequence>MSPTIKTATSETIDHWWATKIFEFVVQLSIGRCESKHHVNVCACPSSLGTTSKHYNIHIPFVHHQDQNILCIKESFQTSMILFLLALKSEFSYYSSSITGVPSRLHPGWLAVENGGHGLSSPRLSSLDDPCTIV</sequence>
<dbReference type="Proteomes" id="UP001157006">
    <property type="component" value="Chromosome 2"/>
</dbReference>
<organism evidence="1 2">
    <name type="scientific">Vicia faba</name>
    <name type="common">Broad bean</name>
    <name type="synonym">Faba vulgaris</name>
    <dbReference type="NCBI Taxonomy" id="3906"/>
    <lineage>
        <taxon>Eukaryota</taxon>
        <taxon>Viridiplantae</taxon>
        <taxon>Streptophyta</taxon>
        <taxon>Embryophyta</taxon>
        <taxon>Tracheophyta</taxon>
        <taxon>Spermatophyta</taxon>
        <taxon>Magnoliopsida</taxon>
        <taxon>eudicotyledons</taxon>
        <taxon>Gunneridae</taxon>
        <taxon>Pentapetalae</taxon>
        <taxon>rosids</taxon>
        <taxon>fabids</taxon>
        <taxon>Fabales</taxon>
        <taxon>Fabaceae</taxon>
        <taxon>Papilionoideae</taxon>
        <taxon>50 kb inversion clade</taxon>
        <taxon>NPAAA clade</taxon>
        <taxon>Hologalegina</taxon>
        <taxon>IRL clade</taxon>
        <taxon>Fabeae</taxon>
        <taxon>Vicia</taxon>
    </lineage>
</organism>
<evidence type="ECO:0000313" key="1">
    <source>
        <dbReference type="EMBL" id="CAI8597292.1"/>
    </source>
</evidence>
<dbReference type="EMBL" id="OX451737">
    <property type="protein sequence ID" value="CAI8597292.1"/>
    <property type="molecule type" value="Genomic_DNA"/>
</dbReference>